<dbReference type="Proteomes" id="UP001171902">
    <property type="component" value="Unassembled WGS sequence"/>
</dbReference>
<dbReference type="EMBL" id="JAUEMJ010000010">
    <property type="protein sequence ID" value="MDN3242916.1"/>
    <property type="molecule type" value="Genomic_DNA"/>
</dbReference>
<dbReference type="EMBL" id="JAUEMJ010000004">
    <property type="protein sequence ID" value="MDN3240881.1"/>
    <property type="molecule type" value="Genomic_DNA"/>
</dbReference>
<name>A0ABT7YQH0_9ACTN</name>
<protein>
    <recommendedName>
        <fullName evidence="4">HK97 gp10 family phage protein</fullName>
    </recommendedName>
</protein>
<dbReference type="RefSeq" id="WP_289957805.1">
    <property type="nucleotide sequence ID" value="NZ_JAUEMJ010000004.1"/>
</dbReference>
<reference evidence="1" key="1">
    <citation type="submission" date="2023-06" db="EMBL/GenBank/DDBJ databases">
        <title>Gycomyces niveus sp.nov., a novel actinomycete isolated from soil in Shouguang.</title>
        <authorList>
            <person name="Yang X."/>
            <person name="Zhao J."/>
        </authorList>
    </citation>
    <scope>NUCLEOTIDE SEQUENCE</scope>
    <source>
        <strain evidence="1">NEAU C2</strain>
    </source>
</reference>
<gene>
    <name evidence="1" type="ORF">QWI33_14190</name>
    <name evidence="2" type="ORF">QWI33_24555</name>
</gene>
<keyword evidence="3" id="KW-1185">Reference proteome</keyword>
<accession>A0ABT7YQH0</accession>
<evidence type="ECO:0000313" key="2">
    <source>
        <dbReference type="EMBL" id="MDN3242916.1"/>
    </source>
</evidence>
<sequence length="148" mass="16307">MKIQIQFDTTEDIAYDVALSVARAYGLSSVEEFIEPDDEEAVIDDEPTPSPIPGGWTKTKMNRYVKALQPNAKKVLGIIAEYAPAVDVDVVQRRSGLEGYTYAGSMSSFGFAVRNTHGVKEKPFTKVGRSYRMDEAVAQLVLTVLKEA</sequence>
<proteinExistence type="predicted"/>
<evidence type="ECO:0000313" key="3">
    <source>
        <dbReference type="Proteomes" id="UP001171902"/>
    </source>
</evidence>
<evidence type="ECO:0008006" key="4">
    <source>
        <dbReference type="Google" id="ProtNLM"/>
    </source>
</evidence>
<comment type="caution">
    <text evidence="1">The sequence shown here is derived from an EMBL/GenBank/DDBJ whole genome shotgun (WGS) entry which is preliminary data.</text>
</comment>
<organism evidence="1 3">
    <name type="scientific">Glycomyces tritici</name>
    <dbReference type="NCBI Taxonomy" id="2665176"/>
    <lineage>
        <taxon>Bacteria</taxon>
        <taxon>Bacillati</taxon>
        <taxon>Actinomycetota</taxon>
        <taxon>Actinomycetes</taxon>
        <taxon>Glycomycetales</taxon>
        <taxon>Glycomycetaceae</taxon>
        <taxon>Glycomyces</taxon>
    </lineage>
</organism>
<evidence type="ECO:0000313" key="1">
    <source>
        <dbReference type="EMBL" id="MDN3240881.1"/>
    </source>
</evidence>